<evidence type="ECO:0000256" key="6">
    <source>
        <dbReference type="ARBA" id="ARBA00025589"/>
    </source>
</evidence>
<comment type="similarity">
    <text evidence="2">Belongs to the DNA polymerase type-Y family.</text>
</comment>
<name>A0A8B2NUT9_9HYPH</name>
<dbReference type="InterPro" id="IPR017961">
    <property type="entry name" value="DNA_pol_Y-fam_little_finger"/>
</dbReference>
<organism evidence="10 11">
    <name type="scientific">Acuticoccus sediminis</name>
    <dbReference type="NCBI Taxonomy" id="2184697"/>
    <lineage>
        <taxon>Bacteria</taxon>
        <taxon>Pseudomonadati</taxon>
        <taxon>Pseudomonadota</taxon>
        <taxon>Alphaproteobacteria</taxon>
        <taxon>Hyphomicrobiales</taxon>
        <taxon>Amorphaceae</taxon>
        <taxon>Acuticoccus</taxon>
    </lineage>
</organism>
<dbReference type="GO" id="GO:0006281">
    <property type="term" value="P:DNA repair"/>
    <property type="evidence" value="ECO:0007669"/>
    <property type="project" value="InterPro"/>
</dbReference>
<comment type="catalytic activity">
    <reaction evidence="7">
        <text>DNA(n) + a 2'-deoxyribonucleoside 5'-triphosphate = DNA(n+1) + diphosphate</text>
        <dbReference type="Rhea" id="RHEA:22508"/>
        <dbReference type="Rhea" id="RHEA-COMP:17339"/>
        <dbReference type="Rhea" id="RHEA-COMP:17340"/>
        <dbReference type="ChEBI" id="CHEBI:33019"/>
        <dbReference type="ChEBI" id="CHEBI:61560"/>
        <dbReference type="ChEBI" id="CHEBI:173112"/>
        <dbReference type="EC" id="2.7.7.7"/>
    </reaction>
</comment>
<accession>A0A8B2NUT9</accession>
<evidence type="ECO:0000313" key="10">
    <source>
        <dbReference type="EMBL" id="RAH99396.1"/>
    </source>
</evidence>
<proteinExistence type="inferred from homology"/>
<dbReference type="Proteomes" id="UP000249590">
    <property type="component" value="Unassembled WGS sequence"/>
</dbReference>
<dbReference type="AlphaFoldDB" id="A0A8B2NUT9"/>
<dbReference type="Gene3D" id="3.40.1170.60">
    <property type="match status" value="1"/>
</dbReference>
<dbReference type="Pfam" id="PF00817">
    <property type="entry name" value="IMS"/>
    <property type="match status" value="1"/>
</dbReference>
<comment type="subunit">
    <text evidence="3">Monomer.</text>
</comment>
<evidence type="ECO:0000259" key="9">
    <source>
        <dbReference type="Pfam" id="PF11799"/>
    </source>
</evidence>
<keyword evidence="11" id="KW-1185">Reference proteome</keyword>
<dbReference type="GO" id="GO:0003684">
    <property type="term" value="F:damaged DNA binding"/>
    <property type="evidence" value="ECO:0007669"/>
    <property type="project" value="InterPro"/>
</dbReference>
<keyword evidence="5" id="KW-0227">DNA damage</keyword>
<comment type="cofactor">
    <cofactor evidence="1">
        <name>Mg(2+)</name>
        <dbReference type="ChEBI" id="CHEBI:18420"/>
    </cofactor>
</comment>
<evidence type="ECO:0000259" key="8">
    <source>
        <dbReference type="Pfam" id="PF00817"/>
    </source>
</evidence>
<feature type="domain" description="UmuC" evidence="8">
    <location>
        <begin position="46"/>
        <end position="172"/>
    </location>
</feature>
<evidence type="ECO:0000256" key="5">
    <source>
        <dbReference type="ARBA" id="ARBA00022763"/>
    </source>
</evidence>
<evidence type="ECO:0000256" key="2">
    <source>
        <dbReference type="ARBA" id="ARBA00010945"/>
    </source>
</evidence>
<dbReference type="InterPro" id="IPR043128">
    <property type="entry name" value="Rev_trsase/Diguanyl_cyclase"/>
</dbReference>
<evidence type="ECO:0000313" key="11">
    <source>
        <dbReference type="Proteomes" id="UP000249590"/>
    </source>
</evidence>
<reference evidence="10 11" key="1">
    <citation type="submission" date="2018-05" db="EMBL/GenBank/DDBJ databases">
        <title>Acuticoccus sediminis sp. nov., isolated from deep-sea sediment of Indian Ocean.</title>
        <authorList>
            <person name="Liu X."/>
            <person name="Lai Q."/>
            <person name="Du Y."/>
            <person name="Sun F."/>
            <person name="Zhang X."/>
            <person name="Wang S."/>
            <person name="Shao Z."/>
        </authorList>
    </citation>
    <scope>NUCLEOTIDE SEQUENCE [LARGE SCALE GENOMIC DNA]</scope>
    <source>
        <strain evidence="10 11">PTG4-2</strain>
    </source>
</reference>
<dbReference type="InterPro" id="IPR050356">
    <property type="entry name" value="SulA_CellDiv_inhibitor"/>
</dbReference>
<evidence type="ECO:0000256" key="1">
    <source>
        <dbReference type="ARBA" id="ARBA00001946"/>
    </source>
</evidence>
<dbReference type="InterPro" id="IPR043502">
    <property type="entry name" value="DNA/RNA_pol_sf"/>
</dbReference>
<dbReference type="Pfam" id="PF11799">
    <property type="entry name" value="IMS_C"/>
    <property type="match status" value="1"/>
</dbReference>
<dbReference type="SUPFAM" id="SSF56672">
    <property type="entry name" value="DNA/RNA polymerases"/>
    <property type="match status" value="1"/>
</dbReference>
<evidence type="ECO:0000256" key="4">
    <source>
        <dbReference type="ARBA" id="ARBA00012417"/>
    </source>
</evidence>
<dbReference type="InterPro" id="IPR001126">
    <property type="entry name" value="UmuC"/>
</dbReference>
<comment type="caution">
    <text evidence="10">The sequence shown here is derived from an EMBL/GenBank/DDBJ whole genome shotgun (WGS) entry which is preliminary data.</text>
</comment>
<protein>
    <recommendedName>
        <fullName evidence="4">DNA-directed DNA polymerase</fullName>
        <ecNumber evidence="4">2.7.7.7</ecNumber>
    </recommendedName>
</protein>
<dbReference type="EMBL" id="QHHQ01000005">
    <property type="protein sequence ID" value="RAH99396.1"/>
    <property type="molecule type" value="Genomic_DNA"/>
</dbReference>
<evidence type="ECO:0000256" key="7">
    <source>
        <dbReference type="ARBA" id="ARBA00049244"/>
    </source>
</evidence>
<dbReference type="EC" id="2.7.7.7" evidence="4"/>
<evidence type="ECO:0000256" key="3">
    <source>
        <dbReference type="ARBA" id="ARBA00011245"/>
    </source>
</evidence>
<feature type="domain" description="DNA polymerase Y-family little finger" evidence="9">
    <location>
        <begin position="262"/>
        <end position="367"/>
    </location>
</feature>
<dbReference type="PANTHER" id="PTHR35369">
    <property type="entry name" value="BLR3025 PROTEIN-RELATED"/>
    <property type="match status" value="1"/>
</dbReference>
<comment type="function">
    <text evidence="6">Poorly processive, error-prone DNA polymerase involved in untargeted mutagenesis. Copies undamaged DNA at stalled replication forks, which arise in vivo from mismatched or misaligned primer ends. These misaligned primers can be extended by PolIV. Exhibits no 3'-5' exonuclease (proofreading) activity. May be involved in translesional synthesis, in conjunction with the beta clamp from PolIII.</text>
</comment>
<sequence>MGSGQASGRRAGAGIKAMSRRILYIWFPRLQTDRLAIGKTEKADHHRPVVIFDKKQGAMLVEAVNLAAHEARLRPGMTLTEARALVPDVVVHPADPAADQNLLTSLARALERYTPLVALDPPDGLVLDIAGCAHLFGGEGALVATLRHRCARHGLHAIIAVADTPAVSWALSHYANGGIVPEGENLSAVRELPAASMRLPAETVAVMQRLGLKTVAQVLAQPRAPLAQRFGPLVGRRIDQMAGLEEEPITPLTPASPHVFDRAFAEPVSHIEALEAGLGQLAATLTRSLQPRGLGARRIHLRLFHADGAVRDIMAGASEPLDDPGRIVRLMTPRLREMSTRIETDSGVDLMRIYAGELEPVPTWQGRLGEVGDMPRELAALVDTLSERLGAAAVYRLEPVDTHQPGQQTRKIPARHAHGRRFWEAERRGRPAREGPLRPLRLLDPPEPIETVAGVPDGPPLRFLWRRVFYHVSVAEGPERIAPEWWREESGDTCDYFRVEDREGRRFWLFRKGLFVRETAAPRWFLHGFFG</sequence>
<dbReference type="Gene3D" id="3.30.70.270">
    <property type="match status" value="1"/>
</dbReference>
<gene>
    <name evidence="10" type="ORF">DLJ53_22995</name>
</gene>
<dbReference type="PANTHER" id="PTHR35369:SF2">
    <property type="entry name" value="BLR3025 PROTEIN"/>
    <property type="match status" value="1"/>
</dbReference>
<dbReference type="CDD" id="cd03468">
    <property type="entry name" value="PolY_like"/>
    <property type="match status" value="1"/>
</dbReference>